<accession>A0ABY3MCR6</accession>
<gene>
    <name evidence="4" type="primary">dprA</name>
    <name evidence="4" type="ORF">ES677_04985</name>
</gene>
<dbReference type="NCBIfam" id="TIGR00732">
    <property type="entry name" value="dprA"/>
    <property type="match status" value="1"/>
</dbReference>
<feature type="domain" description="Smf/DprA SLOG" evidence="2">
    <location>
        <begin position="83"/>
        <end position="285"/>
    </location>
</feature>
<dbReference type="InterPro" id="IPR003488">
    <property type="entry name" value="DprA"/>
</dbReference>
<evidence type="ECO:0000313" key="4">
    <source>
        <dbReference type="EMBL" id="TYC15699.1"/>
    </source>
</evidence>
<dbReference type="Gene3D" id="1.10.10.10">
    <property type="entry name" value="Winged helix-like DNA-binding domain superfamily/Winged helix DNA-binding domain"/>
    <property type="match status" value="1"/>
</dbReference>
<dbReference type="SUPFAM" id="SSF47781">
    <property type="entry name" value="RuvA domain 2-like"/>
    <property type="match status" value="1"/>
</dbReference>
<protein>
    <submittedName>
        <fullName evidence="4">DNA-protecting protein DprA</fullName>
    </submittedName>
</protein>
<dbReference type="EMBL" id="VSKN01000004">
    <property type="protein sequence ID" value="TYC15699.1"/>
    <property type="molecule type" value="Genomic_DNA"/>
</dbReference>
<sequence>MTENDLLYTLALQNVARIGDTTAKKLINHCGSAEAVMKEKRHNLLKIDGIGTLTLNDLFERNHLEAAEQELKFIKEEGIKAHYFTSEKYPEKLKHCIDSPILLFEAGTINLNKKHIISIVGARKITTSGIAFCERLVEELAPYDPVIVSGFAYGTDITAQKAAIKNKLQNIGCLAHGLNQIYPKVHKKYMADVENNGGFYTDFWSTAVFDRNNFLKRNRLIAGISEATIVIESAEKGGSLVTADIANSYNRDVFAVPGRTTDSQSVGCNNLIKYQKAHLLSTPLDVPYLLNWQLEDNEKPAIQKQLFVELDDNEKIVYQFLEGHDKELLDVIALKCNMPTYKLAGILLTMELKGVVRPLPGKLFEII</sequence>
<evidence type="ECO:0000259" key="3">
    <source>
        <dbReference type="Pfam" id="PF17782"/>
    </source>
</evidence>
<proteinExistence type="inferred from homology"/>
<name>A0ABY3MCR6_9FLAO</name>
<dbReference type="PANTHER" id="PTHR43022">
    <property type="entry name" value="PROTEIN SMF"/>
    <property type="match status" value="1"/>
</dbReference>
<keyword evidence="5" id="KW-1185">Reference proteome</keyword>
<dbReference type="Pfam" id="PF02481">
    <property type="entry name" value="DNA_processg_A"/>
    <property type="match status" value="1"/>
</dbReference>
<dbReference type="Pfam" id="PF17782">
    <property type="entry name" value="WHD_DprA"/>
    <property type="match status" value="1"/>
</dbReference>
<feature type="domain" description="DprA winged helix" evidence="3">
    <location>
        <begin position="309"/>
        <end position="362"/>
    </location>
</feature>
<evidence type="ECO:0000313" key="5">
    <source>
        <dbReference type="Proteomes" id="UP000323621"/>
    </source>
</evidence>
<dbReference type="InterPro" id="IPR041614">
    <property type="entry name" value="DprA_WH"/>
</dbReference>
<dbReference type="InterPro" id="IPR057666">
    <property type="entry name" value="DrpA_SLOG"/>
</dbReference>
<comment type="caution">
    <text evidence="4">The sequence shown here is derived from an EMBL/GenBank/DDBJ whole genome shotgun (WGS) entry which is preliminary data.</text>
</comment>
<dbReference type="InterPro" id="IPR036388">
    <property type="entry name" value="WH-like_DNA-bd_sf"/>
</dbReference>
<evidence type="ECO:0000259" key="2">
    <source>
        <dbReference type="Pfam" id="PF02481"/>
    </source>
</evidence>
<evidence type="ECO:0000256" key="1">
    <source>
        <dbReference type="ARBA" id="ARBA00006525"/>
    </source>
</evidence>
<reference evidence="4 5" key="1">
    <citation type="submission" date="2019-08" db="EMBL/GenBank/DDBJ databases">
        <title>Genomes of Antarctic Bizionia species.</title>
        <authorList>
            <person name="Bowman J.P."/>
        </authorList>
    </citation>
    <scope>NUCLEOTIDE SEQUENCE [LARGE SCALE GENOMIC DNA]</scope>
    <source>
        <strain evidence="4 5">IC164</strain>
    </source>
</reference>
<dbReference type="RefSeq" id="WP_148380608.1">
    <property type="nucleotide sequence ID" value="NZ_VSKN01000004.1"/>
</dbReference>
<comment type="similarity">
    <text evidence="1">Belongs to the DprA/Smf family.</text>
</comment>
<dbReference type="InterPro" id="IPR010994">
    <property type="entry name" value="RuvA_2-like"/>
</dbReference>
<dbReference type="Proteomes" id="UP000323621">
    <property type="component" value="Unassembled WGS sequence"/>
</dbReference>
<dbReference type="PANTHER" id="PTHR43022:SF1">
    <property type="entry name" value="PROTEIN SMF"/>
    <property type="match status" value="1"/>
</dbReference>
<dbReference type="SUPFAM" id="SSF102405">
    <property type="entry name" value="MCP/YpsA-like"/>
    <property type="match status" value="1"/>
</dbReference>
<dbReference type="Gene3D" id="3.40.50.450">
    <property type="match status" value="1"/>
</dbReference>
<organism evidence="4 5">
    <name type="scientific">Bizionia gelidisalsuginis</name>
    <dbReference type="NCBI Taxonomy" id="291188"/>
    <lineage>
        <taxon>Bacteria</taxon>
        <taxon>Pseudomonadati</taxon>
        <taxon>Bacteroidota</taxon>
        <taxon>Flavobacteriia</taxon>
        <taxon>Flavobacteriales</taxon>
        <taxon>Flavobacteriaceae</taxon>
        <taxon>Bizionia</taxon>
    </lineage>
</organism>